<proteinExistence type="predicted"/>
<evidence type="ECO:0000313" key="2">
    <source>
        <dbReference type="Proteomes" id="UP000762676"/>
    </source>
</evidence>
<dbReference type="EMBL" id="BMAT01014149">
    <property type="protein sequence ID" value="GFS26950.1"/>
    <property type="molecule type" value="Genomic_DNA"/>
</dbReference>
<evidence type="ECO:0000313" key="1">
    <source>
        <dbReference type="EMBL" id="GFS26950.1"/>
    </source>
</evidence>
<accession>A0AAV4JXE4</accession>
<gene>
    <name evidence="1" type="ORF">ElyMa_007071300</name>
</gene>
<dbReference type="Proteomes" id="UP000762676">
    <property type="component" value="Unassembled WGS sequence"/>
</dbReference>
<protein>
    <submittedName>
        <fullName evidence="1">Uncharacterized protein</fullName>
    </submittedName>
</protein>
<dbReference type="AlphaFoldDB" id="A0AAV4JXE4"/>
<keyword evidence="2" id="KW-1185">Reference proteome</keyword>
<sequence length="111" mass="12274">MGIYAAATADQHASNIRRSPLLLKASERRKTTGKVLALDFLSLSRVRRLVFPLHYRASSVLEFPVAKCSKKLTLVEQAILEFVLSLSDDIPTTKLFSLSLLNPIGSRCSQS</sequence>
<reference evidence="1 2" key="1">
    <citation type="journal article" date="2021" name="Elife">
        <title>Chloroplast acquisition without the gene transfer in kleptoplastic sea slugs, Plakobranchus ocellatus.</title>
        <authorList>
            <person name="Maeda T."/>
            <person name="Takahashi S."/>
            <person name="Yoshida T."/>
            <person name="Shimamura S."/>
            <person name="Takaki Y."/>
            <person name="Nagai Y."/>
            <person name="Toyoda A."/>
            <person name="Suzuki Y."/>
            <person name="Arimoto A."/>
            <person name="Ishii H."/>
            <person name="Satoh N."/>
            <person name="Nishiyama T."/>
            <person name="Hasebe M."/>
            <person name="Maruyama T."/>
            <person name="Minagawa J."/>
            <person name="Obokata J."/>
            <person name="Shigenobu S."/>
        </authorList>
    </citation>
    <scope>NUCLEOTIDE SEQUENCE [LARGE SCALE GENOMIC DNA]</scope>
</reference>
<organism evidence="1 2">
    <name type="scientific">Elysia marginata</name>
    <dbReference type="NCBI Taxonomy" id="1093978"/>
    <lineage>
        <taxon>Eukaryota</taxon>
        <taxon>Metazoa</taxon>
        <taxon>Spiralia</taxon>
        <taxon>Lophotrochozoa</taxon>
        <taxon>Mollusca</taxon>
        <taxon>Gastropoda</taxon>
        <taxon>Heterobranchia</taxon>
        <taxon>Euthyneura</taxon>
        <taxon>Panpulmonata</taxon>
        <taxon>Sacoglossa</taxon>
        <taxon>Placobranchoidea</taxon>
        <taxon>Plakobranchidae</taxon>
        <taxon>Elysia</taxon>
    </lineage>
</organism>
<name>A0AAV4JXE4_9GAST</name>
<comment type="caution">
    <text evidence="1">The sequence shown here is derived from an EMBL/GenBank/DDBJ whole genome shotgun (WGS) entry which is preliminary data.</text>
</comment>